<accession>A0AAV9ZI71</accession>
<dbReference type="AlphaFoldDB" id="A0AAV9ZI71"/>
<keyword evidence="1" id="KW-0472">Membrane</keyword>
<dbReference type="PANTHER" id="PTHR32251:SF17">
    <property type="entry name" value="STEROID 5-ALPHA REDUCTASE C-TERMINAL DOMAIN-CONTAINING PROTEIN"/>
    <property type="match status" value="1"/>
</dbReference>
<keyword evidence="1" id="KW-0812">Transmembrane</keyword>
<protein>
    <submittedName>
        <fullName evidence="2">S5A-reductase domain-containing protein</fullName>
    </submittedName>
</protein>
<keyword evidence="3" id="KW-1185">Reference proteome</keyword>
<dbReference type="Pfam" id="PF06966">
    <property type="entry name" value="DUF1295"/>
    <property type="match status" value="1"/>
</dbReference>
<dbReference type="Proteomes" id="UP001362999">
    <property type="component" value="Unassembled WGS sequence"/>
</dbReference>
<dbReference type="InterPro" id="IPR010721">
    <property type="entry name" value="UstE-like"/>
</dbReference>
<feature type="transmembrane region" description="Helical" evidence="1">
    <location>
        <begin position="144"/>
        <end position="160"/>
    </location>
</feature>
<evidence type="ECO:0000313" key="2">
    <source>
        <dbReference type="EMBL" id="KAK6983832.1"/>
    </source>
</evidence>
<feature type="transmembrane region" description="Helical" evidence="1">
    <location>
        <begin position="191"/>
        <end position="214"/>
    </location>
</feature>
<reference evidence="2 3" key="1">
    <citation type="journal article" date="2024" name="J Genomics">
        <title>Draft genome sequencing and assembly of Favolaschia claudopus CIRM-BRFM 2984 isolated from oak limbs.</title>
        <authorList>
            <person name="Navarro D."/>
            <person name="Drula E."/>
            <person name="Chaduli D."/>
            <person name="Cazenave R."/>
            <person name="Ahrendt S."/>
            <person name="Wang J."/>
            <person name="Lipzen A."/>
            <person name="Daum C."/>
            <person name="Barry K."/>
            <person name="Grigoriev I.V."/>
            <person name="Favel A."/>
            <person name="Rosso M.N."/>
            <person name="Martin F."/>
        </authorList>
    </citation>
    <scope>NUCLEOTIDE SEQUENCE [LARGE SCALE GENOMIC DNA]</scope>
    <source>
        <strain evidence="2 3">CIRM-BRFM 2984</strain>
    </source>
</reference>
<organism evidence="2 3">
    <name type="scientific">Favolaschia claudopus</name>
    <dbReference type="NCBI Taxonomy" id="2862362"/>
    <lineage>
        <taxon>Eukaryota</taxon>
        <taxon>Fungi</taxon>
        <taxon>Dikarya</taxon>
        <taxon>Basidiomycota</taxon>
        <taxon>Agaricomycotina</taxon>
        <taxon>Agaricomycetes</taxon>
        <taxon>Agaricomycetidae</taxon>
        <taxon>Agaricales</taxon>
        <taxon>Marasmiineae</taxon>
        <taxon>Mycenaceae</taxon>
        <taxon>Favolaschia</taxon>
    </lineage>
</organism>
<feature type="transmembrane region" description="Helical" evidence="1">
    <location>
        <begin position="105"/>
        <end position="124"/>
    </location>
</feature>
<dbReference type="PANTHER" id="PTHR32251">
    <property type="entry name" value="3-OXO-5-ALPHA-STEROID 4-DEHYDROGENASE"/>
    <property type="match status" value="1"/>
</dbReference>
<keyword evidence="1" id="KW-1133">Transmembrane helix</keyword>
<dbReference type="Gene3D" id="1.20.120.1630">
    <property type="match status" value="1"/>
</dbReference>
<name>A0AAV9ZI71_9AGAR</name>
<evidence type="ECO:0000256" key="1">
    <source>
        <dbReference type="SAM" id="Phobius"/>
    </source>
</evidence>
<feature type="transmembrane region" description="Helical" evidence="1">
    <location>
        <begin position="70"/>
        <end position="93"/>
    </location>
</feature>
<dbReference type="GO" id="GO:0016020">
    <property type="term" value="C:membrane"/>
    <property type="evidence" value="ECO:0007669"/>
    <property type="project" value="TreeGrafter"/>
</dbReference>
<feature type="transmembrane region" description="Helical" evidence="1">
    <location>
        <begin position="12"/>
        <end position="28"/>
    </location>
</feature>
<dbReference type="PROSITE" id="PS50244">
    <property type="entry name" value="S5A_REDUCTASE"/>
    <property type="match status" value="1"/>
</dbReference>
<proteinExistence type="predicted"/>
<comment type="caution">
    <text evidence="2">The sequence shown here is derived from an EMBL/GenBank/DDBJ whole genome shotgun (WGS) entry which is preliminary data.</text>
</comment>
<dbReference type="EMBL" id="JAWWNJ010000147">
    <property type="protein sequence ID" value="KAK6983832.1"/>
    <property type="molecule type" value="Genomic_DNA"/>
</dbReference>
<sequence length="258" mass="28067">MPTQGPFQRGNLNISLAGSAIFALGRLADAPLQYLMFTQGWAAMALETLGLRINNDVVTSGPGIAGLGPIPTLLTGMYAIAGLRHVYWTVFIITTSCSPASAFQIAVYNATINLINTLVAVAILSSTPPPVSVSITGNFGWKQWAGLILFAVGILFEMLAEGSRKEFKANPRTKGKLDDTRLWSVVRHPNYLGYLLWRIGLALTAGSLISTVVLNTIQFSIFYFKGIPDITGYMETKYGKQWGAYKKRVPSAMIPFLL</sequence>
<gene>
    <name evidence="2" type="ORF">R3P38DRAFT_3112608</name>
</gene>
<evidence type="ECO:0000313" key="3">
    <source>
        <dbReference type="Proteomes" id="UP001362999"/>
    </source>
</evidence>